<protein>
    <recommendedName>
        <fullName evidence="3">Transposase</fullName>
    </recommendedName>
</protein>
<comment type="caution">
    <text evidence="1">The sequence shown here is derived from an EMBL/GenBank/DDBJ whole genome shotgun (WGS) entry which is preliminary data.</text>
</comment>
<dbReference type="EMBL" id="JBGBZJ010000001">
    <property type="protein sequence ID" value="MEY9451186.1"/>
    <property type="molecule type" value="Genomic_DNA"/>
</dbReference>
<sequence>MKAKRGRRRPDPLIRATSDLRKWFEAEPWRTGSELLSRLQVEYPGDYPNKLLRTLQRRLKSWRSEQANALLFASEKMPPGHEVTTPQ</sequence>
<evidence type="ECO:0008006" key="3">
    <source>
        <dbReference type="Google" id="ProtNLM"/>
    </source>
</evidence>
<evidence type="ECO:0000313" key="1">
    <source>
        <dbReference type="EMBL" id="MEY9451186.1"/>
    </source>
</evidence>
<keyword evidence="2" id="KW-1185">Reference proteome</keyword>
<gene>
    <name evidence="1" type="ORF">ABIG07_000134</name>
</gene>
<accession>A0ABV4FJN8</accession>
<evidence type="ECO:0000313" key="2">
    <source>
        <dbReference type="Proteomes" id="UP001565369"/>
    </source>
</evidence>
<dbReference type="Proteomes" id="UP001565369">
    <property type="component" value="Unassembled WGS sequence"/>
</dbReference>
<organism evidence="1 2">
    <name type="scientific">Bradyrhizobium ottawaense</name>
    <dbReference type="NCBI Taxonomy" id="931866"/>
    <lineage>
        <taxon>Bacteria</taxon>
        <taxon>Pseudomonadati</taxon>
        <taxon>Pseudomonadota</taxon>
        <taxon>Alphaproteobacteria</taxon>
        <taxon>Hyphomicrobiales</taxon>
        <taxon>Nitrobacteraceae</taxon>
        <taxon>Bradyrhizobium</taxon>
    </lineage>
</organism>
<name>A0ABV4FJN8_9BRAD</name>
<proteinExistence type="predicted"/>
<reference evidence="1 2" key="1">
    <citation type="submission" date="2024-07" db="EMBL/GenBank/DDBJ databases">
        <title>Genomic Encyclopedia of Type Strains, Phase V (KMG-V): Genome sequencing to study the core and pangenomes of soil and plant-associated prokaryotes.</title>
        <authorList>
            <person name="Whitman W."/>
        </authorList>
    </citation>
    <scope>NUCLEOTIDE SEQUENCE [LARGE SCALE GENOMIC DNA]</scope>
    <source>
        <strain evidence="1 2">USDA 152</strain>
    </source>
</reference>